<proteinExistence type="predicted"/>
<organism evidence="4 5">
    <name type="scientific">Bacillus badius</name>
    <dbReference type="NCBI Taxonomy" id="1455"/>
    <lineage>
        <taxon>Bacteria</taxon>
        <taxon>Bacillati</taxon>
        <taxon>Bacillota</taxon>
        <taxon>Bacilli</taxon>
        <taxon>Bacillales</taxon>
        <taxon>Bacillaceae</taxon>
        <taxon>Pseudobacillus</taxon>
    </lineage>
</organism>
<comment type="caution">
    <text evidence="4">The sequence shown here is derived from an EMBL/GenBank/DDBJ whole genome shotgun (WGS) entry which is preliminary data.</text>
</comment>
<evidence type="ECO:0000313" key="5">
    <source>
        <dbReference type="Proteomes" id="UP000031982"/>
    </source>
</evidence>
<dbReference type="PANTHER" id="PTHR11079">
    <property type="entry name" value="CYTOSINE DEAMINASE FAMILY MEMBER"/>
    <property type="match status" value="1"/>
</dbReference>
<dbReference type="CDD" id="cd01285">
    <property type="entry name" value="nucleoside_deaminase"/>
    <property type="match status" value="1"/>
</dbReference>
<evidence type="ECO:0000259" key="3">
    <source>
        <dbReference type="PROSITE" id="PS51747"/>
    </source>
</evidence>
<gene>
    <name evidence="4" type="ORF">SD77_3225</name>
</gene>
<evidence type="ECO:0000256" key="1">
    <source>
        <dbReference type="ARBA" id="ARBA00022723"/>
    </source>
</evidence>
<dbReference type="SUPFAM" id="SSF53927">
    <property type="entry name" value="Cytidine deaminase-like"/>
    <property type="match status" value="1"/>
</dbReference>
<reference evidence="4 5" key="1">
    <citation type="submission" date="2015-01" db="EMBL/GenBank/DDBJ databases">
        <title>Genome Assembly of Bacillus badius MTCC 1458.</title>
        <authorList>
            <person name="Verma A."/>
            <person name="Khatri I."/>
            <person name="Mual P."/>
            <person name="Subramanian S."/>
            <person name="Krishnamurthi S."/>
        </authorList>
    </citation>
    <scope>NUCLEOTIDE SEQUENCE [LARGE SCALE GENOMIC DNA]</scope>
    <source>
        <strain evidence="4 5">MTCC 1458</strain>
    </source>
</reference>
<dbReference type="InterPro" id="IPR002125">
    <property type="entry name" value="CMP_dCMP_dom"/>
</dbReference>
<dbReference type="Gene3D" id="3.40.140.10">
    <property type="entry name" value="Cytidine Deaminase, domain 2"/>
    <property type="match status" value="1"/>
</dbReference>
<feature type="domain" description="CMP/dCMP-type deaminase" evidence="3">
    <location>
        <begin position="1"/>
        <end position="112"/>
    </location>
</feature>
<dbReference type="PROSITE" id="PS51747">
    <property type="entry name" value="CYT_DCMP_DEAMINASES_2"/>
    <property type="match status" value="1"/>
</dbReference>
<accession>A0ABR5AXG6</accession>
<dbReference type="PANTHER" id="PTHR11079:SF161">
    <property type="entry name" value="CMP_DCMP-TYPE DEAMINASE DOMAIN-CONTAINING PROTEIN"/>
    <property type="match status" value="1"/>
</dbReference>
<sequence length="154" mass="17099">MDSFMKRAVELAAENVKNGGQPFGAVLVKDSRIISEGVNELHKKHDISAHAEMLAIRRAQEKLATNNLAGYTMYASGEPCPMCFAAMYFAGITDAFYCVPVEEAADAGLATSGLIYKDLKKSKEERTLSMIHMPLDQDQENPLILWKKRTKEKS</sequence>
<keyword evidence="2" id="KW-0862">Zinc</keyword>
<dbReference type="Pfam" id="PF00383">
    <property type="entry name" value="dCMP_cyt_deam_1"/>
    <property type="match status" value="1"/>
</dbReference>
<evidence type="ECO:0000313" key="4">
    <source>
        <dbReference type="EMBL" id="KIL79359.1"/>
    </source>
</evidence>
<dbReference type="PROSITE" id="PS00903">
    <property type="entry name" value="CYT_DCMP_DEAMINASES_1"/>
    <property type="match status" value="1"/>
</dbReference>
<dbReference type="Proteomes" id="UP000031982">
    <property type="component" value="Unassembled WGS sequence"/>
</dbReference>
<dbReference type="InterPro" id="IPR016192">
    <property type="entry name" value="APOBEC/CMP_deaminase_Zn-bd"/>
</dbReference>
<name>A0ABR5AXG6_BACBA</name>
<dbReference type="InterPro" id="IPR016193">
    <property type="entry name" value="Cytidine_deaminase-like"/>
</dbReference>
<dbReference type="RefSeq" id="WP_041113478.1">
    <property type="nucleotide sequence ID" value="NZ_JARTHD010000018.1"/>
</dbReference>
<keyword evidence="1" id="KW-0479">Metal-binding</keyword>
<dbReference type="EMBL" id="JXLP01000003">
    <property type="protein sequence ID" value="KIL79359.1"/>
    <property type="molecule type" value="Genomic_DNA"/>
</dbReference>
<protein>
    <submittedName>
        <fullName evidence="4">tRNA-specific adenosine-34 deaminase</fullName>
    </submittedName>
</protein>
<keyword evidence="5" id="KW-1185">Reference proteome</keyword>
<evidence type="ECO:0000256" key="2">
    <source>
        <dbReference type="ARBA" id="ARBA00022833"/>
    </source>
</evidence>